<comment type="similarity">
    <text evidence="1">Belongs to the glycosyl hydrolase 2 family.</text>
</comment>
<dbReference type="InterPro" id="IPR006104">
    <property type="entry name" value="Glyco_hydro_2_N"/>
</dbReference>
<dbReference type="InterPro" id="IPR017853">
    <property type="entry name" value="GH"/>
</dbReference>
<dbReference type="Pfam" id="PF02836">
    <property type="entry name" value="Glyco_hydro_2_C"/>
    <property type="match status" value="1"/>
</dbReference>
<reference evidence="8" key="2">
    <citation type="journal article" date="2021" name="PeerJ">
        <title>Extensive microbial diversity within the chicken gut microbiome revealed by metagenomics and culture.</title>
        <authorList>
            <person name="Gilroy R."/>
            <person name="Ravi A."/>
            <person name="Getino M."/>
            <person name="Pursley I."/>
            <person name="Horton D.L."/>
            <person name="Alikhan N.F."/>
            <person name="Baker D."/>
            <person name="Gharbi K."/>
            <person name="Hall N."/>
            <person name="Watson M."/>
            <person name="Adriaenssens E.M."/>
            <person name="Foster-Nyarko E."/>
            <person name="Jarju S."/>
            <person name="Secka A."/>
            <person name="Antonio M."/>
            <person name="Oren A."/>
            <person name="Chaudhuri R.R."/>
            <person name="La Ragione R."/>
            <person name="Hildebrand F."/>
            <person name="Pallen M.J."/>
        </authorList>
    </citation>
    <scope>NUCLEOTIDE SEQUENCE</scope>
    <source>
        <strain evidence="8">CHK190-19873</strain>
    </source>
</reference>
<evidence type="ECO:0000313" key="9">
    <source>
        <dbReference type="Proteomes" id="UP000823935"/>
    </source>
</evidence>
<dbReference type="Gene3D" id="2.60.120.430">
    <property type="entry name" value="Galactose-binding lectin"/>
    <property type="match status" value="1"/>
</dbReference>
<dbReference type="InterPro" id="IPR021720">
    <property type="entry name" value="Malectin_dom"/>
</dbReference>
<dbReference type="Proteomes" id="UP000823935">
    <property type="component" value="Unassembled WGS sequence"/>
</dbReference>
<organism evidence="8 9">
    <name type="scientific">Candidatus Limivivens intestinipullorum</name>
    <dbReference type="NCBI Taxonomy" id="2840858"/>
    <lineage>
        <taxon>Bacteria</taxon>
        <taxon>Bacillati</taxon>
        <taxon>Bacillota</taxon>
        <taxon>Clostridia</taxon>
        <taxon>Lachnospirales</taxon>
        <taxon>Lachnospiraceae</taxon>
        <taxon>Lachnospiraceae incertae sedis</taxon>
        <taxon>Candidatus Limivivens</taxon>
    </lineage>
</organism>
<dbReference type="EMBL" id="DVIQ01000114">
    <property type="protein sequence ID" value="HIS33182.1"/>
    <property type="molecule type" value="Genomic_DNA"/>
</dbReference>
<dbReference type="GO" id="GO:0005975">
    <property type="term" value="P:carbohydrate metabolic process"/>
    <property type="evidence" value="ECO:0007669"/>
    <property type="project" value="InterPro"/>
</dbReference>
<evidence type="ECO:0000259" key="7">
    <source>
        <dbReference type="Pfam" id="PF11721"/>
    </source>
</evidence>
<dbReference type="AlphaFoldDB" id="A0A9D1JLJ1"/>
<comment type="caution">
    <text evidence="8">The sequence shown here is derived from an EMBL/GenBank/DDBJ whole genome shotgun (WGS) entry which is preliminary data.</text>
</comment>
<dbReference type="InterPro" id="IPR051913">
    <property type="entry name" value="GH2_Domain-Containing"/>
</dbReference>
<proteinExistence type="inferred from homology"/>
<dbReference type="InterPro" id="IPR013783">
    <property type="entry name" value="Ig-like_fold"/>
</dbReference>
<keyword evidence="2" id="KW-0378">Hydrolase</keyword>
<reference evidence="8" key="1">
    <citation type="submission" date="2020-10" db="EMBL/GenBank/DDBJ databases">
        <authorList>
            <person name="Gilroy R."/>
        </authorList>
    </citation>
    <scope>NUCLEOTIDE SEQUENCE</scope>
    <source>
        <strain evidence="8">CHK190-19873</strain>
    </source>
</reference>
<dbReference type="Pfam" id="PF02837">
    <property type="entry name" value="Glyco_hydro_2_N"/>
    <property type="match status" value="1"/>
</dbReference>
<feature type="domain" description="Glycosyl hydrolases family 2 sugar binding" evidence="6">
    <location>
        <begin position="54"/>
        <end position="161"/>
    </location>
</feature>
<protein>
    <recommendedName>
        <fullName evidence="10">Beta-galactosidase</fullName>
    </recommendedName>
</protein>
<dbReference type="SUPFAM" id="SSF49785">
    <property type="entry name" value="Galactose-binding domain-like"/>
    <property type="match status" value="1"/>
</dbReference>
<dbReference type="SUPFAM" id="SSF51445">
    <property type="entry name" value="(Trans)glycosidases"/>
    <property type="match status" value="1"/>
</dbReference>
<evidence type="ECO:0000259" key="4">
    <source>
        <dbReference type="Pfam" id="PF00703"/>
    </source>
</evidence>
<evidence type="ECO:0000259" key="5">
    <source>
        <dbReference type="Pfam" id="PF02836"/>
    </source>
</evidence>
<keyword evidence="3" id="KW-0326">Glycosidase</keyword>
<dbReference type="Gene3D" id="3.20.20.80">
    <property type="entry name" value="Glycosidases"/>
    <property type="match status" value="1"/>
</dbReference>
<dbReference type="PANTHER" id="PTHR42732">
    <property type="entry name" value="BETA-GALACTOSIDASE"/>
    <property type="match status" value="1"/>
</dbReference>
<dbReference type="InterPro" id="IPR006102">
    <property type="entry name" value="Ig-like_GH2"/>
</dbReference>
<gene>
    <name evidence="8" type="ORF">IAB44_16800</name>
</gene>
<dbReference type="Pfam" id="PF00703">
    <property type="entry name" value="Glyco_hydro_2"/>
    <property type="match status" value="1"/>
</dbReference>
<dbReference type="Gene3D" id="2.60.40.10">
    <property type="entry name" value="Immunoglobulins"/>
    <property type="match status" value="3"/>
</dbReference>
<feature type="domain" description="Malectin" evidence="7">
    <location>
        <begin position="868"/>
        <end position="1029"/>
    </location>
</feature>
<dbReference type="GO" id="GO:0004553">
    <property type="term" value="F:hydrolase activity, hydrolyzing O-glycosyl compounds"/>
    <property type="evidence" value="ECO:0007669"/>
    <property type="project" value="InterPro"/>
</dbReference>
<dbReference type="InterPro" id="IPR008979">
    <property type="entry name" value="Galactose-bd-like_sf"/>
</dbReference>
<evidence type="ECO:0000256" key="2">
    <source>
        <dbReference type="ARBA" id="ARBA00022801"/>
    </source>
</evidence>
<dbReference type="PANTHER" id="PTHR42732:SF1">
    <property type="entry name" value="BETA-MANNOSIDASE"/>
    <property type="match status" value="1"/>
</dbReference>
<dbReference type="InterPro" id="IPR036156">
    <property type="entry name" value="Beta-gal/glucu_dom_sf"/>
</dbReference>
<evidence type="ECO:0000256" key="1">
    <source>
        <dbReference type="ARBA" id="ARBA00007401"/>
    </source>
</evidence>
<dbReference type="InterPro" id="IPR006103">
    <property type="entry name" value="Glyco_hydro_2_cat"/>
</dbReference>
<dbReference type="Gene3D" id="2.60.120.260">
    <property type="entry name" value="Galactose-binding domain-like"/>
    <property type="match status" value="1"/>
</dbReference>
<evidence type="ECO:0000313" key="8">
    <source>
        <dbReference type="EMBL" id="HIS33182.1"/>
    </source>
</evidence>
<feature type="domain" description="Glycoside hydrolase family 2 immunoglobulin-like beta-sandwich" evidence="4">
    <location>
        <begin position="182"/>
        <end position="282"/>
    </location>
</feature>
<sequence>MEYRKKCYVNENWKTAFRKDPEELPPEQEDEWVTADLPHNWEDYQGYRGLSHGNLHGTAWYRKRLRLPKETGRWFLELEGAGSYTSLWCNGRFVGEHRGGRTVYTADITEAARPGEENEILVRTDHPEKIDDLPWVCGGCWGTPNTEGSQPVGIFRPVSFYRTGSVRVQPFGVGVLCTRNNGTVFLEIRSELKNYSAETKKIWLCQQIFGPRGEKVSELTQECILEGSMEKTVVQSSDAIESYELWDTEHPNLYRLKTIVREETADKHTGILDEVENSFGIRFLEWENFEDADSEVLNETLLTEEACEANQYFLIEEKNPRNSHVRIAPGGVIVRILEEKENQYIEVTTELVNDDERSHQVELESFIQTYNRTKSIADLKTTAVIGPGEHTVLRQITEGLRFLDQWTVEKPYYHQVSSTVRETENPLQEPYRARVPFGVYRSEKPVNKAYPYYLPEDTRAARPHRLLLNGKPVSIRGTCEYEHLLGKDHAFTEEQIHARMDQIRAAGFNSFREAHCPHNLRYLEACEQNGILYWAQMGAHLYFDKEEFRENFRVLTKEWLRERRNSPSVILWGIQNESMLPESFAAEITGLIRSIDPTASKQRLVVTCNGGTGSDWNIPQNWSGTYGGSVEDYGNEIVRQRLAGEYGQYRVVGKHEEGDVKQKQNTGGDVSEELFCYCLQTKLREMEKKKDLAAGHFQWIFSSHANPGRETIYCLDAAGDNRIGVVNNKGLLTCYGELSDAYYMYCSHYVPKTRPMIYIVSHTWPDRFAKGPAARSVTVYSNCDEVALYNDAGSLLLGRKRKGNFGEPFIFDNVMVNYGLLFARGYVDGVPCVEDMIWYENLPMPENAEKLMDGQECMDANGLDGDYLYRVNCGGEDYLDQYGRLWKKDRPWDGRGFGFSSWAMEYPGLAGDFGSRGRICDRILNTKDQELFQSYRYGREKLSYSFEVEPGVYEVELYFTEPWYGRGGLDCARWRLFDVAVNQKTVLSRFDIWKEAGACRGLKKTVSVQTDQRGLTVHFPKVWSYQAVICAIAIKKKGA</sequence>
<accession>A0A9D1JLJ1</accession>
<evidence type="ECO:0000259" key="6">
    <source>
        <dbReference type="Pfam" id="PF02837"/>
    </source>
</evidence>
<dbReference type="Pfam" id="PF11721">
    <property type="entry name" value="Malectin"/>
    <property type="match status" value="1"/>
</dbReference>
<evidence type="ECO:0000256" key="3">
    <source>
        <dbReference type="ARBA" id="ARBA00023295"/>
    </source>
</evidence>
<name>A0A9D1JLJ1_9FIRM</name>
<feature type="domain" description="Glycoside hydrolase family 2 catalytic" evidence="5">
    <location>
        <begin position="464"/>
        <end position="598"/>
    </location>
</feature>
<dbReference type="SUPFAM" id="SSF49303">
    <property type="entry name" value="beta-Galactosidase/glucuronidase domain"/>
    <property type="match status" value="1"/>
</dbReference>
<evidence type="ECO:0008006" key="10">
    <source>
        <dbReference type="Google" id="ProtNLM"/>
    </source>
</evidence>